<comment type="caution">
    <text evidence="3">The sequence shown here is derived from an EMBL/GenBank/DDBJ whole genome shotgun (WGS) entry which is preliminary data.</text>
</comment>
<proteinExistence type="inferred from homology"/>
<dbReference type="GO" id="GO:0045893">
    <property type="term" value="P:positive regulation of DNA-templated transcription"/>
    <property type="evidence" value="ECO:0007669"/>
    <property type="project" value="TreeGrafter"/>
</dbReference>
<dbReference type="Pfam" id="PF03195">
    <property type="entry name" value="LOB"/>
    <property type="match status" value="1"/>
</dbReference>
<dbReference type="InterPro" id="IPR004883">
    <property type="entry name" value="LOB"/>
</dbReference>
<evidence type="ECO:0000313" key="3">
    <source>
        <dbReference type="EMBL" id="KAJ4965809.1"/>
    </source>
</evidence>
<evidence type="ECO:0000256" key="1">
    <source>
        <dbReference type="ARBA" id="ARBA00005474"/>
    </source>
</evidence>
<keyword evidence="4" id="KW-1185">Reference proteome</keyword>
<protein>
    <recommendedName>
        <fullName evidence="2">LOB domain-containing protein</fullName>
    </recommendedName>
</protein>
<dbReference type="PANTHER" id="PTHR31529">
    <property type="entry name" value="LOB DOMAIN CONTAINING PROTEIN"/>
    <property type="match status" value="1"/>
</dbReference>
<dbReference type="Proteomes" id="UP001141806">
    <property type="component" value="Unassembled WGS sequence"/>
</dbReference>
<dbReference type="PANTHER" id="PTHR31529:SF4">
    <property type="entry name" value="LOB DOMAIN-CONTAINING PROTEIN 30"/>
    <property type="match status" value="1"/>
</dbReference>
<reference evidence="3" key="1">
    <citation type="journal article" date="2023" name="Plant J.">
        <title>The genome of the king protea, Protea cynaroides.</title>
        <authorList>
            <person name="Chang J."/>
            <person name="Duong T.A."/>
            <person name="Schoeman C."/>
            <person name="Ma X."/>
            <person name="Roodt D."/>
            <person name="Barker N."/>
            <person name="Li Z."/>
            <person name="Van de Peer Y."/>
            <person name="Mizrachi E."/>
        </authorList>
    </citation>
    <scope>NUCLEOTIDE SEQUENCE</scope>
    <source>
        <tissue evidence="3">Young leaves</tissue>
    </source>
</reference>
<evidence type="ECO:0000313" key="4">
    <source>
        <dbReference type="Proteomes" id="UP001141806"/>
    </source>
</evidence>
<dbReference type="GO" id="GO:0005634">
    <property type="term" value="C:nucleus"/>
    <property type="evidence" value="ECO:0007669"/>
    <property type="project" value="TreeGrafter"/>
</dbReference>
<dbReference type="EMBL" id="JAMYWD010000007">
    <property type="protein sequence ID" value="KAJ4965809.1"/>
    <property type="molecule type" value="Genomic_DNA"/>
</dbReference>
<sequence>MPSDSIRDFIKNLQLNLILKKYIKKIKKQNVSKREILFYGTSSKNTFPLDFLFLSLVLSHRQAGRKPPLHASFCGRKWVTGCIFAPYFNSEQGAALFATVHKVFGACNVSKLLLHIPIHKRLDAVVTVMKLKLVSVIPSMVALLTSSDTNLALVLASSRSHLATLELPSPTPPPPPPDTLLNRPSLSIADLSSALSMRAASFDLMLFDPLVQPPWTLQRRKMDLPQYGGIGRNPSYNSSSSTAATATGRVGVPRCLINL</sequence>
<organism evidence="3 4">
    <name type="scientific">Protea cynaroides</name>
    <dbReference type="NCBI Taxonomy" id="273540"/>
    <lineage>
        <taxon>Eukaryota</taxon>
        <taxon>Viridiplantae</taxon>
        <taxon>Streptophyta</taxon>
        <taxon>Embryophyta</taxon>
        <taxon>Tracheophyta</taxon>
        <taxon>Spermatophyta</taxon>
        <taxon>Magnoliopsida</taxon>
        <taxon>Proteales</taxon>
        <taxon>Proteaceae</taxon>
        <taxon>Protea</taxon>
    </lineage>
</organism>
<dbReference type="AlphaFoldDB" id="A0A9Q0K8F5"/>
<accession>A0A9Q0K8F5</accession>
<dbReference type="GO" id="GO:0009755">
    <property type="term" value="P:hormone-mediated signaling pathway"/>
    <property type="evidence" value="ECO:0007669"/>
    <property type="project" value="TreeGrafter"/>
</dbReference>
<comment type="similarity">
    <text evidence="1">Belongs to the LOB domain-containing protein family.</text>
</comment>
<gene>
    <name evidence="3" type="ORF">NE237_017658</name>
</gene>
<name>A0A9Q0K8F5_9MAGN</name>
<evidence type="ECO:0000259" key="2">
    <source>
        <dbReference type="Pfam" id="PF03195"/>
    </source>
</evidence>
<feature type="domain" description="LOB" evidence="2">
    <location>
        <begin position="76"/>
        <end position="129"/>
    </location>
</feature>